<reference evidence="3" key="1">
    <citation type="journal article" date="2023" name="Mol. Phylogenet. Evol.">
        <title>Genome-scale phylogeny and comparative genomics of the fungal order Sordariales.</title>
        <authorList>
            <person name="Hensen N."/>
            <person name="Bonometti L."/>
            <person name="Westerberg I."/>
            <person name="Brannstrom I.O."/>
            <person name="Guillou S."/>
            <person name="Cros-Aarteil S."/>
            <person name="Calhoun S."/>
            <person name="Haridas S."/>
            <person name="Kuo A."/>
            <person name="Mondo S."/>
            <person name="Pangilinan J."/>
            <person name="Riley R."/>
            <person name="LaButti K."/>
            <person name="Andreopoulos B."/>
            <person name="Lipzen A."/>
            <person name="Chen C."/>
            <person name="Yan M."/>
            <person name="Daum C."/>
            <person name="Ng V."/>
            <person name="Clum A."/>
            <person name="Steindorff A."/>
            <person name="Ohm R.A."/>
            <person name="Martin F."/>
            <person name="Silar P."/>
            <person name="Natvig D.O."/>
            <person name="Lalanne C."/>
            <person name="Gautier V."/>
            <person name="Ament-Velasquez S.L."/>
            <person name="Kruys A."/>
            <person name="Hutchinson M.I."/>
            <person name="Powell A.J."/>
            <person name="Barry K."/>
            <person name="Miller A.N."/>
            <person name="Grigoriev I.V."/>
            <person name="Debuchy R."/>
            <person name="Gladieux P."/>
            <person name="Hiltunen Thoren M."/>
            <person name="Johannesson H."/>
        </authorList>
    </citation>
    <scope>NUCLEOTIDE SEQUENCE [LARGE SCALE GENOMIC DNA]</scope>
    <source>
        <strain evidence="3">CBS 284.82</strain>
    </source>
</reference>
<dbReference type="AlphaFoldDB" id="A0AAN6PT01"/>
<sequence>MSQPVVEKQPNPSGGPDYKAKLDEAADRVKSPPQEEQSTGILDKVSQYVPTVGRMLGNQETDERAPSPAKNAPGPPDRPMNDTQIEEFIKDQHRSKRVVGIEEPTQE</sequence>
<keyword evidence="3" id="KW-1185">Reference proteome</keyword>
<feature type="compositionally biased region" description="Basic and acidic residues" evidence="1">
    <location>
        <begin position="18"/>
        <end position="30"/>
    </location>
</feature>
<evidence type="ECO:0000313" key="3">
    <source>
        <dbReference type="Proteomes" id="UP001303115"/>
    </source>
</evidence>
<feature type="region of interest" description="Disordered" evidence="1">
    <location>
        <begin position="1"/>
        <end position="84"/>
    </location>
</feature>
<gene>
    <name evidence="2" type="ORF">C8A01DRAFT_42393</name>
</gene>
<evidence type="ECO:0000313" key="2">
    <source>
        <dbReference type="EMBL" id="KAK4044774.1"/>
    </source>
</evidence>
<proteinExistence type="predicted"/>
<accession>A0AAN6PT01</accession>
<organism evidence="2 3">
    <name type="scientific">Parachaetomium inaequale</name>
    <dbReference type="NCBI Taxonomy" id="2588326"/>
    <lineage>
        <taxon>Eukaryota</taxon>
        <taxon>Fungi</taxon>
        <taxon>Dikarya</taxon>
        <taxon>Ascomycota</taxon>
        <taxon>Pezizomycotina</taxon>
        <taxon>Sordariomycetes</taxon>
        <taxon>Sordariomycetidae</taxon>
        <taxon>Sordariales</taxon>
        <taxon>Chaetomiaceae</taxon>
        <taxon>Parachaetomium</taxon>
    </lineage>
</organism>
<dbReference type="Proteomes" id="UP001303115">
    <property type="component" value="Unassembled WGS sequence"/>
</dbReference>
<evidence type="ECO:0000256" key="1">
    <source>
        <dbReference type="SAM" id="MobiDB-lite"/>
    </source>
</evidence>
<name>A0AAN6PT01_9PEZI</name>
<protein>
    <submittedName>
        <fullName evidence="2">Uncharacterized protein</fullName>
    </submittedName>
</protein>
<dbReference type="EMBL" id="MU854316">
    <property type="protein sequence ID" value="KAK4044774.1"/>
    <property type="molecule type" value="Genomic_DNA"/>
</dbReference>
<comment type="caution">
    <text evidence="2">The sequence shown here is derived from an EMBL/GenBank/DDBJ whole genome shotgun (WGS) entry which is preliminary data.</text>
</comment>